<dbReference type="FunFam" id="1.10.10.60:FF:000381">
    <property type="entry name" value="Transcription factor MYB119"/>
    <property type="match status" value="1"/>
</dbReference>
<dbReference type="Pfam" id="PF13921">
    <property type="entry name" value="Myb_DNA-bind_6"/>
    <property type="match status" value="1"/>
</dbReference>
<keyword evidence="5" id="KW-0804">Transcription</keyword>
<dbReference type="InterPro" id="IPR001005">
    <property type="entry name" value="SANT/Myb"/>
</dbReference>
<comment type="subcellular location">
    <subcellularLocation>
        <location evidence="1">Nucleus</location>
    </subcellularLocation>
</comment>
<evidence type="ECO:0000256" key="4">
    <source>
        <dbReference type="ARBA" id="ARBA00023125"/>
    </source>
</evidence>
<evidence type="ECO:0000256" key="3">
    <source>
        <dbReference type="ARBA" id="ARBA00023015"/>
    </source>
</evidence>
<dbReference type="SMART" id="SM00717">
    <property type="entry name" value="SANT"/>
    <property type="match status" value="2"/>
</dbReference>
<protein>
    <recommendedName>
        <fullName evidence="11">Transcription factor MYB98</fullName>
    </recommendedName>
</protein>
<feature type="domain" description="HTH myb-type" evidence="8">
    <location>
        <begin position="214"/>
        <end position="268"/>
    </location>
</feature>
<evidence type="ECO:0000256" key="6">
    <source>
        <dbReference type="ARBA" id="ARBA00023242"/>
    </source>
</evidence>
<evidence type="ECO:0000259" key="8">
    <source>
        <dbReference type="PROSITE" id="PS51294"/>
    </source>
</evidence>
<dbReference type="GO" id="GO:0005634">
    <property type="term" value="C:nucleus"/>
    <property type="evidence" value="ECO:0007669"/>
    <property type="project" value="UniProtKB-SubCell"/>
</dbReference>
<dbReference type="PANTHER" id="PTHR45614">
    <property type="entry name" value="MYB PROTEIN-RELATED"/>
    <property type="match status" value="1"/>
</dbReference>
<comment type="caution">
    <text evidence="9">The sequence shown here is derived from an EMBL/GenBank/DDBJ whole genome shotgun (WGS) entry which is preliminary data.</text>
</comment>
<evidence type="ECO:0000313" key="10">
    <source>
        <dbReference type="Proteomes" id="UP000467841"/>
    </source>
</evidence>
<organism evidence="9 10">
    <name type="scientific">Microthlaspi erraticum</name>
    <dbReference type="NCBI Taxonomy" id="1685480"/>
    <lineage>
        <taxon>Eukaryota</taxon>
        <taxon>Viridiplantae</taxon>
        <taxon>Streptophyta</taxon>
        <taxon>Embryophyta</taxon>
        <taxon>Tracheophyta</taxon>
        <taxon>Spermatophyta</taxon>
        <taxon>Magnoliopsida</taxon>
        <taxon>eudicotyledons</taxon>
        <taxon>Gunneridae</taxon>
        <taxon>Pentapetalae</taxon>
        <taxon>rosids</taxon>
        <taxon>malvids</taxon>
        <taxon>Brassicales</taxon>
        <taxon>Brassicaceae</taxon>
        <taxon>Coluteocarpeae</taxon>
        <taxon>Microthlaspi</taxon>
    </lineage>
</organism>
<feature type="domain" description="HTH myb-type" evidence="8">
    <location>
        <begin position="269"/>
        <end position="319"/>
    </location>
</feature>
<dbReference type="PROSITE" id="PS51294">
    <property type="entry name" value="HTH_MYB"/>
    <property type="match status" value="2"/>
</dbReference>
<evidence type="ECO:0008006" key="11">
    <source>
        <dbReference type="Google" id="ProtNLM"/>
    </source>
</evidence>
<name>A0A6D2KSH3_9BRAS</name>
<feature type="domain" description="Myb-like" evidence="7">
    <location>
        <begin position="265"/>
        <end position="315"/>
    </location>
</feature>
<accession>A0A6D2KSH3</accession>
<dbReference type="InterPro" id="IPR050560">
    <property type="entry name" value="MYB_TF"/>
</dbReference>
<proteinExistence type="predicted"/>
<keyword evidence="10" id="KW-1185">Reference proteome</keyword>
<sequence length="429" mass="50216">MENFVDENSFVPLHQTIFTRDQEQMKEEDFPFEVVDQSKPTSFLQDFHHLDHDHQFDHHGSTSSNPLLGIQTSSSCINNAPFEHCSYQENMVDFYESKPLHLMNHHYQAAENPYFSRNHHHHHHQEINLVDEHDPMDMEQNNMMMMRMIPFDYPPTEIINKPMNFVMPDEVSCVSADTNDCYRSMSFNKTKPFLTRKLSSSSSSSSWKGIKKPPTLVKGQWTSEEDRVLVQLVEKYGLRKWSHIAQVLPGRIGKQCRERWHNHLRPDIKKETWSEEEDRVLIEFHKEIGNKWAEIAKRLPGRTENSIKNHWNATKRRQFSKRKCRSKYPRPSLLQDYIKSLDLGVLSSSSVPARGRRKESNKKKDVAVAVEEKMKKKEVEIYGQDRMVPDCVFTDDFGFNEKLLEEGCSIDSLLDDIPQPDIDAFVHGI</sequence>
<evidence type="ECO:0000259" key="7">
    <source>
        <dbReference type="PROSITE" id="PS50090"/>
    </source>
</evidence>
<dbReference type="FunFam" id="1.10.10.60:FF:000010">
    <property type="entry name" value="Transcriptional activator Myb isoform A"/>
    <property type="match status" value="1"/>
</dbReference>
<keyword evidence="2" id="KW-0677">Repeat</keyword>
<evidence type="ECO:0000256" key="1">
    <source>
        <dbReference type="ARBA" id="ARBA00004123"/>
    </source>
</evidence>
<dbReference type="SUPFAM" id="SSF46689">
    <property type="entry name" value="Homeodomain-like"/>
    <property type="match status" value="1"/>
</dbReference>
<keyword evidence="4" id="KW-0238">DNA-binding</keyword>
<feature type="domain" description="Myb-like" evidence="7">
    <location>
        <begin position="213"/>
        <end position="264"/>
    </location>
</feature>
<evidence type="ECO:0000313" key="9">
    <source>
        <dbReference type="EMBL" id="CAA7059794.1"/>
    </source>
</evidence>
<evidence type="ECO:0000256" key="2">
    <source>
        <dbReference type="ARBA" id="ARBA00022737"/>
    </source>
</evidence>
<dbReference type="CDD" id="cd00167">
    <property type="entry name" value="SANT"/>
    <property type="match status" value="2"/>
</dbReference>
<gene>
    <name evidence="9" type="ORF">MERR_LOCUS47030</name>
</gene>
<dbReference type="PANTHER" id="PTHR45614:SF285">
    <property type="entry name" value="TRANSCRIPTION FACTOR MYB98"/>
    <property type="match status" value="1"/>
</dbReference>
<dbReference type="Proteomes" id="UP000467841">
    <property type="component" value="Unassembled WGS sequence"/>
</dbReference>
<dbReference type="Gene3D" id="1.10.10.60">
    <property type="entry name" value="Homeodomain-like"/>
    <property type="match status" value="2"/>
</dbReference>
<dbReference type="AlphaFoldDB" id="A0A6D2KSH3"/>
<keyword evidence="3" id="KW-0805">Transcription regulation</keyword>
<keyword evidence="6" id="KW-0539">Nucleus</keyword>
<dbReference type="GO" id="GO:0000981">
    <property type="term" value="F:DNA-binding transcription factor activity, RNA polymerase II-specific"/>
    <property type="evidence" value="ECO:0007669"/>
    <property type="project" value="TreeGrafter"/>
</dbReference>
<dbReference type="PROSITE" id="PS50090">
    <property type="entry name" value="MYB_LIKE"/>
    <property type="match status" value="2"/>
</dbReference>
<evidence type="ECO:0000256" key="5">
    <source>
        <dbReference type="ARBA" id="ARBA00023163"/>
    </source>
</evidence>
<dbReference type="InterPro" id="IPR009057">
    <property type="entry name" value="Homeodomain-like_sf"/>
</dbReference>
<dbReference type="GO" id="GO:0000978">
    <property type="term" value="F:RNA polymerase II cis-regulatory region sequence-specific DNA binding"/>
    <property type="evidence" value="ECO:0007669"/>
    <property type="project" value="TreeGrafter"/>
</dbReference>
<reference evidence="9" key="1">
    <citation type="submission" date="2020-01" db="EMBL/GenBank/DDBJ databases">
        <authorList>
            <person name="Mishra B."/>
        </authorList>
    </citation>
    <scope>NUCLEOTIDE SEQUENCE [LARGE SCALE GENOMIC DNA]</scope>
</reference>
<dbReference type="InterPro" id="IPR017930">
    <property type="entry name" value="Myb_dom"/>
</dbReference>
<dbReference type="EMBL" id="CACVBM020001795">
    <property type="protein sequence ID" value="CAA7059794.1"/>
    <property type="molecule type" value="Genomic_DNA"/>
</dbReference>
<dbReference type="OrthoDB" id="2143914at2759"/>